<accession>A0A926I3T5</accession>
<dbReference type="PANTHER" id="PTHR34297">
    <property type="entry name" value="HYPOTHETICAL CYTOSOLIC PROTEIN-RELATED"/>
    <property type="match status" value="1"/>
</dbReference>
<reference evidence="2" key="1">
    <citation type="submission" date="2020-08" db="EMBL/GenBank/DDBJ databases">
        <title>Genome public.</title>
        <authorList>
            <person name="Liu C."/>
            <person name="Sun Q."/>
        </authorList>
    </citation>
    <scope>NUCLEOTIDE SEQUENCE</scope>
    <source>
        <strain evidence="2">NSJ-31</strain>
    </source>
</reference>
<name>A0A926I3T5_9FIRM</name>
<sequence>MNPLKYASYDTKEAKVVEQKKMSETIGSLKISQEVIATIASVATKEIDGVAGMAACPANLKKFLVKSPSAKSINIALNDDIAVIDVYVNLKYGAKIPEVSENIQKSVKEAVQNMTGIVVSKVNVFVSGITFDDKENL</sequence>
<evidence type="ECO:0000256" key="1">
    <source>
        <dbReference type="ARBA" id="ARBA00005721"/>
    </source>
</evidence>
<dbReference type="Pfam" id="PF03780">
    <property type="entry name" value="Asp23"/>
    <property type="match status" value="1"/>
</dbReference>
<gene>
    <name evidence="2" type="ORF">H8711_00830</name>
</gene>
<keyword evidence="3" id="KW-1185">Reference proteome</keyword>
<dbReference type="EMBL" id="JACRST010000001">
    <property type="protein sequence ID" value="MBC8545481.1"/>
    <property type="molecule type" value="Genomic_DNA"/>
</dbReference>
<organism evidence="2 3">
    <name type="scientific">Ligaoa zhengdingensis</name>
    <dbReference type="NCBI Taxonomy" id="2763658"/>
    <lineage>
        <taxon>Bacteria</taxon>
        <taxon>Bacillati</taxon>
        <taxon>Bacillota</taxon>
        <taxon>Clostridia</taxon>
        <taxon>Eubacteriales</taxon>
        <taxon>Oscillospiraceae</taxon>
        <taxon>Ligaoa</taxon>
    </lineage>
</organism>
<comment type="similarity">
    <text evidence="1">Belongs to the asp23 family.</text>
</comment>
<dbReference type="InterPro" id="IPR005531">
    <property type="entry name" value="Asp23"/>
</dbReference>
<proteinExistence type="inferred from homology"/>
<dbReference type="PANTHER" id="PTHR34297:SF1">
    <property type="entry name" value="ASP23_GLS24 FAMILY ENVELOPE STRESS RESPONSE PROTEIN"/>
    <property type="match status" value="1"/>
</dbReference>
<comment type="caution">
    <text evidence="2">The sequence shown here is derived from an EMBL/GenBank/DDBJ whole genome shotgun (WGS) entry which is preliminary data.</text>
</comment>
<evidence type="ECO:0000313" key="2">
    <source>
        <dbReference type="EMBL" id="MBC8545481.1"/>
    </source>
</evidence>
<protein>
    <submittedName>
        <fullName evidence="2">Asp23/Gls24 family envelope stress response protein</fullName>
    </submittedName>
</protein>
<dbReference type="AlphaFoldDB" id="A0A926I3T5"/>
<dbReference type="RefSeq" id="WP_249281634.1">
    <property type="nucleotide sequence ID" value="NZ_JACRST010000001.1"/>
</dbReference>
<dbReference type="Proteomes" id="UP000653127">
    <property type="component" value="Unassembled WGS sequence"/>
</dbReference>
<evidence type="ECO:0000313" key="3">
    <source>
        <dbReference type="Proteomes" id="UP000653127"/>
    </source>
</evidence>